<organism evidence="1 2">
    <name type="scientific">Streptococcus sanguinis SK49</name>
    <dbReference type="NCBI Taxonomy" id="888808"/>
    <lineage>
        <taxon>Bacteria</taxon>
        <taxon>Bacillati</taxon>
        <taxon>Bacillota</taxon>
        <taxon>Bacilli</taxon>
        <taxon>Lactobacillales</taxon>
        <taxon>Streptococcaceae</taxon>
        <taxon>Streptococcus</taxon>
    </lineage>
</organism>
<dbReference type="Proteomes" id="UP000006459">
    <property type="component" value="Unassembled WGS sequence"/>
</dbReference>
<protein>
    <submittedName>
        <fullName evidence="1">Uncharacterized protein</fullName>
    </submittedName>
</protein>
<evidence type="ECO:0000313" key="1">
    <source>
        <dbReference type="EMBL" id="EGJ36209.1"/>
    </source>
</evidence>
<accession>F3V006</accession>
<dbReference type="EMBL" id="AFFO01000016">
    <property type="protein sequence ID" value="EGJ36209.1"/>
    <property type="molecule type" value="Genomic_DNA"/>
</dbReference>
<dbReference type="PATRIC" id="fig|888808.3.peg.2055"/>
<evidence type="ECO:0000313" key="2">
    <source>
        <dbReference type="Proteomes" id="UP000006459"/>
    </source>
</evidence>
<reference evidence="1 2" key="1">
    <citation type="submission" date="2011-03" db="EMBL/GenBank/DDBJ databases">
        <authorList>
            <person name="Muzny D."/>
            <person name="Qin X."/>
            <person name="Deng J."/>
            <person name="Jiang H."/>
            <person name="Liu Y."/>
            <person name="Qu J."/>
            <person name="Song X.-Z."/>
            <person name="Zhang L."/>
            <person name="Thornton R."/>
            <person name="Coyle M."/>
            <person name="Francisco L."/>
            <person name="Jackson L."/>
            <person name="Javaid M."/>
            <person name="Korchina V."/>
            <person name="Kovar C."/>
            <person name="Mata R."/>
            <person name="Mathew T."/>
            <person name="Ngo R."/>
            <person name="Nguyen L."/>
            <person name="Nguyen N."/>
            <person name="Okwuonu G."/>
            <person name="Ongeri F."/>
            <person name="Pham C."/>
            <person name="Simmons D."/>
            <person name="Wilczek-Boney K."/>
            <person name="Hale W."/>
            <person name="Jakkamsetti A."/>
            <person name="Pham P."/>
            <person name="Ruth R."/>
            <person name="San Lucas F."/>
            <person name="Warren J."/>
            <person name="Zhang J."/>
            <person name="Zhao Z."/>
            <person name="Zhou C."/>
            <person name="Zhu D."/>
            <person name="Lee S."/>
            <person name="Bess C."/>
            <person name="Blankenburg K."/>
            <person name="Forbes L."/>
            <person name="Fu Q."/>
            <person name="Gubbala S."/>
            <person name="Hirani K."/>
            <person name="Jayaseelan J.C."/>
            <person name="Lara F."/>
            <person name="Munidasa M."/>
            <person name="Palculict T."/>
            <person name="Patil S."/>
            <person name="Pu L.-L."/>
            <person name="Saada N."/>
            <person name="Tang L."/>
            <person name="Weissenberger G."/>
            <person name="Zhu Y."/>
            <person name="Hemphill L."/>
            <person name="Shang Y."/>
            <person name="Youmans B."/>
            <person name="Ayvaz T."/>
            <person name="Ross M."/>
            <person name="Santibanez J."/>
            <person name="Aqrawi P."/>
            <person name="Gross S."/>
            <person name="Joshi V."/>
            <person name="Fowler G."/>
            <person name="Nazareth L."/>
            <person name="Reid J."/>
            <person name="Worley K."/>
            <person name="Petrosino J."/>
            <person name="Highlander S."/>
            <person name="Gibbs R."/>
        </authorList>
    </citation>
    <scope>NUCLEOTIDE SEQUENCE [LARGE SCALE GENOMIC DNA]</scope>
    <source>
        <strain evidence="1 2">SK49</strain>
    </source>
</reference>
<dbReference type="AlphaFoldDB" id="F3V006"/>
<gene>
    <name evidence="1" type="ORF">HMPREF9380_2096</name>
</gene>
<comment type="caution">
    <text evidence="1">The sequence shown here is derived from an EMBL/GenBank/DDBJ whole genome shotgun (WGS) entry which is preliminary data.</text>
</comment>
<proteinExistence type="predicted"/>
<name>F3V006_STRSA</name>
<sequence>MLKIYFEFKEMIEQKKDKTNKKALKPRLFLIYFYAPCMNL</sequence>
<dbReference type="HOGENOM" id="CLU_3297405_0_0_9"/>